<organism evidence="1">
    <name type="scientific">marine sediment metagenome</name>
    <dbReference type="NCBI Taxonomy" id="412755"/>
    <lineage>
        <taxon>unclassified sequences</taxon>
        <taxon>metagenomes</taxon>
        <taxon>ecological metagenomes</taxon>
    </lineage>
</organism>
<sequence length="70" mass="7784">MSDHVYLVMGRFSTDGAQTVVKAFTSEEHAQAHVKRITQPHDASDDYYSLPSSAEMVGLCSVWIERVPVT</sequence>
<protein>
    <submittedName>
        <fullName evidence="1">Uncharacterized protein</fullName>
    </submittedName>
</protein>
<reference evidence="1" key="1">
    <citation type="journal article" date="2015" name="Nature">
        <title>Complex archaea that bridge the gap between prokaryotes and eukaryotes.</title>
        <authorList>
            <person name="Spang A."/>
            <person name="Saw J.H."/>
            <person name="Jorgensen S.L."/>
            <person name="Zaremba-Niedzwiedzka K."/>
            <person name="Martijn J."/>
            <person name="Lind A.E."/>
            <person name="van Eijk R."/>
            <person name="Schleper C."/>
            <person name="Guy L."/>
            <person name="Ettema T.J."/>
        </authorList>
    </citation>
    <scope>NUCLEOTIDE SEQUENCE</scope>
</reference>
<name>A0A0F9PQ50_9ZZZZ</name>
<comment type="caution">
    <text evidence="1">The sequence shown here is derived from an EMBL/GenBank/DDBJ whole genome shotgun (WGS) entry which is preliminary data.</text>
</comment>
<dbReference type="EMBL" id="LAZR01002143">
    <property type="protein sequence ID" value="KKN33890.1"/>
    <property type="molecule type" value="Genomic_DNA"/>
</dbReference>
<dbReference type="AlphaFoldDB" id="A0A0F9PQ50"/>
<accession>A0A0F9PQ50</accession>
<evidence type="ECO:0000313" key="1">
    <source>
        <dbReference type="EMBL" id="KKN33890.1"/>
    </source>
</evidence>
<gene>
    <name evidence="1" type="ORF">LCGC14_0799130</name>
</gene>
<proteinExistence type="predicted"/>